<protein>
    <submittedName>
        <fullName evidence="1">Uncharacterized protein</fullName>
    </submittedName>
</protein>
<sequence length="232" mass="26111">MFAAQLANTVTAIWCCTRCIIIPQVIQAVCINTSQRTSVTYLKDYVERAWCSFEAMAALLSGTEVYCSFQIGSAMAHQKFDRPEGAASGLGFYTSNVNAYNYFMHNRSRDFKKVNKDTLDSLWDAVEPCKMLSLIVGIARKGRGEYSEILEKSQSLAVQLCDAGHKGRSELRELWDRMGQCTVDDDKLVVFNMMLFIGFYRMRVWEQRKEELCQGCTGDGMICAPGEGCSVM</sequence>
<evidence type="ECO:0000313" key="1">
    <source>
        <dbReference type="EMBL" id="CAD9858711.1"/>
    </source>
</evidence>
<name>A0A7S2UTE3_9STRA</name>
<proteinExistence type="predicted"/>
<dbReference type="AlphaFoldDB" id="A0A7S2UTE3"/>
<organism evidence="1">
    <name type="scientific">Fibrocapsa japonica</name>
    <dbReference type="NCBI Taxonomy" id="94617"/>
    <lineage>
        <taxon>Eukaryota</taxon>
        <taxon>Sar</taxon>
        <taxon>Stramenopiles</taxon>
        <taxon>Ochrophyta</taxon>
        <taxon>Raphidophyceae</taxon>
        <taxon>Chattonellales</taxon>
        <taxon>Chattonellaceae</taxon>
        <taxon>Fibrocapsa</taxon>
    </lineage>
</organism>
<gene>
    <name evidence="1" type="ORF">FJAP1339_LOCUS1229</name>
</gene>
<accession>A0A7S2UTE3</accession>
<dbReference type="EMBL" id="HBHR01002795">
    <property type="protein sequence ID" value="CAD9858711.1"/>
    <property type="molecule type" value="Transcribed_RNA"/>
</dbReference>
<reference evidence="1" key="1">
    <citation type="submission" date="2021-01" db="EMBL/GenBank/DDBJ databases">
        <authorList>
            <person name="Corre E."/>
            <person name="Pelletier E."/>
            <person name="Niang G."/>
            <person name="Scheremetjew M."/>
            <person name="Finn R."/>
            <person name="Kale V."/>
            <person name="Holt S."/>
            <person name="Cochrane G."/>
            <person name="Meng A."/>
            <person name="Brown T."/>
            <person name="Cohen L."/>
        </authorList>
    </citation>
    <scope>NUCLEOTIDE SEQUENCE</scope>
    <source>
        <strain evidence="1">CCMP1661</strain>
    </source>
</reference>